<keyword evidence="3" id="KW-0378">Hydrolase</keyword>
<protein>
    <submittedName>
        <fullName evidence="3">Creatinase/aminopeptidase</fullName>
    </submittedName>
</protein>
<evidence type="ECO:0000313" key="4">
    <source>
        <dbReference type="Proteomes" id="UP000298030"/>
    </source>
</evidence>
<gene>
    <name evidence="3" type="ORF">FA13DRAFT_1901967</name>
</gene>
<feature type="chain" id="PRO_5021379636" evidence="1">
    <location>
        <begin position="21"/>
        <end position="431"/>
    </location>
</feature>
<dbReference type="EMBL" id="QPFP01000006">
    <property type="protein sequence ID" value="TEB35964.1"/>
    <property type="molecule type" value="Genomic_DNA"/>
</dbReference>
<dbReference type="InterPro" id="IPR036005">
    <property type="entry name" value="Creatinase/aminopeptidase-like"/>
</dbReference>
<feature type="signal peptide" evidence="1">
    <location>
        <begin position="1"/>
        <end position="20"/>
    </location>
</feature>
<reference evidence="3 4" key="1">
    <citation type="journal article" date="2019" name="Nat. Ecol. Evol.">
        <title>Megaphylogeny resolves global patterns of mushroom evolution.</title>
        <authorList>
            <person name="Varga T."/>
            <person name="Krizsan K."/>
            <person name="Foldi C."/>
            <person name="Dima B."/>
            <person name="Sanchez-Garcia M."/>
            <person name="Sanchez-Ramirez S."/>
            <person name="Szollosi G.J."/>
            <person name="Szarkandi J.G."/>
            <person name="Papp V."/>
            <person name="Albert L."/>
            <person name="Andreopoulos W."/>
            <person name="Angelini C."/>
            <person name="Antonin V."/>
            <person name="Barry K.W."/>
            <person name="Bougher N.L."/>
            <person name="Buchanan P."/>
            <person name="Buyck B."/>
            <person name="Bense V."/>
            <person name="Catcheside P."/>
            <person name="Chovatia M."/>
            <person name="Cooper J."/>
            <person name="Damon W."/>
            <person name="Desjardin D."/>
            <person name="Finy P."/>
            <person name="Geml J."/>
            <person name="Haridas S."/>
            <person name="Hughes K."/>
            <person name="Justo A."/>
            <person name="Karasinski D."/>
            <person name="Kautmanova I."/>
            <person name="Kiss B."/>
            <person name="Kocsube S."/>
            <person name="Kotiranta H."/>
            <person name="LaButti K.M."/>
            <person name="Lechner B.E."/>
            <person name="Liimatainen K."/>
            <person name="Lipzen A."/>
            <person name="Lukacs Z."/>
            <person name="Mihaltcheva S."/>
            <person name="Morgado L.N."/>
            <person name="Niskanen T."/>
            <person name="Noordeloos M.E."/>
            <person name="Ohm R.A."/>
            <person name="Ortiz-Santana B."/>
            <person name="Ovrebo C."/>
            <person name="Racz N."/>
            <person name="Riley R."/>
            <person name="Savchenko A."/>
            <person name="Shiryaev A."/>
            <person name="Soop K."/>
            <person name="Spirin V."/>
            <person name="Szebenyi C."/>
            <person name="Tomsovsky M."/>
            <person name="Tulloss R.E."/>
            <person name="Uehling J."/>
            <person name="Grigoriev I.V."/>
            <person name="Vagvolgyi C."/>
            <person name="Papp T."/>
            <person name="Martin F.M."/>
            <person name="Miettinen O."/>
            <person name="Hibbett D.S."/>
            <person name="Nagy L.G."/>
        </authorList>
    </citation>
    <scope>NUCLEOTIDE SEQUENCE [LARGE SCALE GENOMIC DNA]</scope>
    <source>
        <strain evidence="3 4">FP101781</strain>
    </source>
</reference>
<dbReference type="Gene3D" id="3.90.230.10">
    <property type="entry name" value="Creatinase/methionine aminopeptidase superfamily"/>
    <property type="match status" value="1"/>
</dbReference>
<evidence type="ECO:0000313" key="3">
    <source>
        <dbReference type="EMBL" id="TEB35964.1"/>
    </source>
</evidence>
<keyword evidence="3" id="KW-0645">Protease</keyword>
<comment type="caution">
    <text evidence="3">The sequence shown here is derived from an EMBL/GenBank/DDBJ whole genome shotgun (WGS) entry which is preliminary data.</text>
</comment>
<keyword evidence="3" id="KW-0031">Aminopeptidase</keyword>
<evidence type="ECO:0000259" key="2">
    <source>
        <dbReference type="Pfam" id="PF00557"/>
    </source>
</evidence>
<dbReference type="Proteomes" id="UP000298030">
    <property type="component" value="Unassembled WGS sequence"/>
</dbReference>
<organism evidence="3 4">
    <name type="scientific">Coprinellus micaceus</name>
    <name type="common">Glistening ink-cap mushroom</name>
    <name type="synonym">Coprinus micaceus</name>
    <dbReference type="NCBI Taxonomy" id="71717"/>
    <lineage>
        <taxon>Eukaryota</taxon>
        <taxon>Fungi</taxon>
        <taxon>Dikarya</taxon>
        <taxon>Basidiomycota</taxon>
        <taxon>Agaricomycotina</taxon>
        <taxon>Agaricomycetes</taxon>
        <taxon>Agaricomycetidae</taxon>
        <taxon>Agaricales</taxon>
        <taxon>Agaricineae</taxon>
        <taxon>Psathyrellaceae</taxon>
        <taxon>Coprinellus</taxon>
    </lineage>
</organism>
<dbReference type="Pfam" id="PF00557">
    <property type="entry name" value="Peptidase_M24"/>
    <property type="match status" value="1"/>
</dbReference>
<dbReference type="OrthoDB" id="9995434at2759"/>
<dbReference type="PANTHER" id="PTHR46112:SF2">
    <property type="entry name" value="XAA-PRO AMINOPEPTIDASE P-RELATED"/>
    <property type="match status" value="1"/>
</dbReference>
<accession>A0A4Y7TPT7</accession>
<evidence type="ECO:0000256" key="1">
    <source>
        <dbReference type="SAM" id="SignalP"/>
    </source>
</evidence>
<keyword evidence="4" id="KW-1185">Reference proteome</keyword>
<dbReference type="STRING" id="71717.A0A4Y7TPT7"/>
<dbReference type="Gene3D" id="3.40.350.10">
    <property type="entry name" value="Creatinase/prolidase N-terminal domain"/>
    <property type="match status" value="1"/>
</dbReference>
<dbReference type="PANTHER" id="PTHR46112">
    <property type="entry name" value="AMINOPEPTIDASE"/>
    <property type="match status" value="1"/>
</dbReference>
<name>A0A4Y7TPT7_COPMI</name>
<dbReference type="GO" id="GO:0004177">
    <property type="term" value="F:aminopeptidase activity"/>
    <property type="evidence" value="ECO:0007669"/>
    <property type="project" value="UniProtKB-KW"/>
</dbReference>
<feature type="domain" description="Peptidase M24" evidence="2">
    <location>
        <begin position="207"/>
        <end position="409"/>
    </location>
</feature>
<dbReference type="InterPro" id="IPR029149">
    <property type="entry name" value="Creatin/AminoP/Spt16_N"/>
</dbReference>
<dbReference type="AlphaFoldDB" id="A0A4Y7TPT7"/>
<dbReference type="SUPFAM" id="SSF55920">
    <property type="entry name" value="Creatinase/aminopeptidase"/>
    <property type="match status" value="1"/>
</dbReference>
<keyword evidence="1" id="KW-0732">Signal</keyword>
<dbReference type="InterPro" id="IPR050659">
    <property type="entry name" value="Peptidase_M24B"/>
</dbReference>
<sequence>MFRFVLSVLLLPLGYDYARTRSPLSIPHSGSQIESHCGTVSPILKPEFDARQAALASVLHKLNASAYITEPSANSQYYANFSSVNWKLSERPLLLLIRPQHGSGGIEPEVTLLTPKFETLRASGLPIVSFKDTHTRYVQWAEEANPYSTALAGLGLPSDSDATLFVDRSIRKFIVDGFQQAGPKLRVASAPLDVTSLRERKSPAELEIMKCANEATVLAIRDVHSQLALGMHESRVRSMLSTSLGKAGLTNGGCLTLFGSNAALPHGSGTDRVLGLNDFALFDCGGSLHGYISDVTRTVALPGATIPDDHLRIWHAVKGAQVAALDAAKAGVHTRKPDEAARTFFQALGLEEYFTHRLGHGIGLEGHEQPYLRGGSTDVIQPGHTFSNEPGVYVEDKVGVRLEDCFYIDDRGKPIYLTAGVGGPSQSPWAP</sequence>
<dbReference type="InterPro" id="IPR000994">
    <property type="entry name" value="Pept_M24"/>
</dbReference>
<proteinExistence type="predicted"/>